<dbReference type="Proteomes" id="UP001303946">
    <property type="component" value="Chromosome"/>
</dbReference>
<evidence type="ECO:0000313" key="1">
    <source>
        <dbReference type="EMBL" id="WOB06486.1"/>
    </source>
</evidence>
<keyword evidence="2" id="KW-1185">Reference proteome</keyword>
<dbReference type="RefSeq" id="WP_316698950.1">
    <property type="nucleotide sequence ID" value="NZ_CP136336.1"/>
</dbReference>
<name>A0ABZ0CPN9_9BURK</name>
<proteinExistence type="predicted"/>
<accession>A0ABZ0CPN9</accession>
<gene>
    <name evidence="1" type="ORF">RXV79_16310</name>
</gene>
<protein>
    <submittedName>
        <fullName evidence="1">Uncharacterized protein</fullName>
    </submittedName>
</protein>
<reference evidence="1 2" key="1">
    <citation type="submission" date="2023-10" db="EMBL/GenBank/DDBJ databases">
        <title>Bacteria for the degradation of biodegradable plastic PBAT(Polybutylene adipate terephthalate).</title>
        <authorList>
            <person name="Weon H.-Y."/>
            <person name="Yeon J."/>
        </authorList>
    </citation>
    <scope>NUCLEOTIDE SEQUENCE [LARGE SCALE GENOMIC DNA]</scope>
    <source>
        <strain evidence="1 2">SBD 7-3</strain>
    </source>
</reference>
<evidence type="ECO:0000313" key="2">
    <source>
        <dbReference type="Proteomes" id="UP001303946"/>
    </source>
</evidence>
<organism evidence="1 2">
    <name type="scientific">Piscinibacter gummiphilus</name>
    <dbReference type="NCBI Taxonomy" id="946333"/>
    <lineage>
        <taxon>Bacteria</taxon>
        <taxon>Pseudomonadati</taxon>
        <taxon>Pseudomonadota</taxon>
        <taxon>Betaproteobacteria</taxon>
        <taxon>Burkholderiales</taxon>
        <taxon>Sphaerotilaceae</taxon>
        <taxon>Piscinibacter</taxon>
    </lineage>
</organism>
<sequence length="73" mass="7648">MKKITLLDAVTAINDANQAAIIATQVVNTLGPLVQAALANGEDSVTVEQLDDARTSLDGRLSTLKARIDEMPG</sequence>
<dbReference type="EMBL" id="CP136336">
    <property type="protein sequence ID" value="WOB06486.1"/>
    <property type="molecule type" value="Genomic_DNA"/>
</dbReference>